<reference evidence="11 12" key="1">
    <citation type="journal article" date="2011" name="J. Bacteriol.">
        <title>Genome sequence of the nonpathogenic Listeria monocytogenes serovar 4a strain M7.</title>
        <authorList>
            <person name="Chen J."/>
            <person name="Xia Y."/>
            <person name="Cheng C."/>
            <person name="Fang C."/>
            <person name="Shan Y."/>
            <person name="Jin G."/>
            <person name="Fang W."/>
        </authorList>
    </citation>
    <scope>NUCLEOTIDE SEQUENCE [LARGE SCALE GENOMIC DNA]</scope>
    <source>
        <strain evidence="11 12">M7</strain>
    </source>
</reference>
<dbReference type="EMBL" id="CP002816">
    <property type="protein sequence ID" value="AEH92646.1"/>
    <property type="molecule type" value="Genomic_DNA"/>
</dbReference>
<dbReference type="PANTHER" id="PTHR38042">
    <property type="entry name" value="UROPORPHYRINOGEN-III SYNTHASE, CHLOROPLASTIC"/>
    <property type="match status" value="1"/>
</dbReference>
<dbReference type="InterPro" id="IPR036108">
    <property type="entry name" value="4pyrrol_syn_uPrphyn_synt_sf"/>
</dbReference>
<keyword evidence="4 9" id="KW-0456">Lyase</keyword>
<organism evidence="11 12">
    <name type="scientific">Listeria monocytogenes serotype 4a (strain M7)</name>
    <dbReference type="NCBI Taxonomy" id="1030009"/>
    <lineage>
        <taxon>Bacteria</taxon>
        <taxon>Bacillati</taxon>
        <taxon>Bacillota</taxon>
        <taxon>Bacilli</taxon>
        <taxon>Bacillales</taxon>
        <taxon>Listeriaceae</taxon>
        <taxon>Listeria</taxon>
    </lineage>
</organism>
<feature type="domain" description="Tetrapyrrole biosynthesis uroporphyrinogen III synthase" evidence="10">
    <location>
        <begin position="17"/>
        <end position="231"/>
    </location>
</feature>
<dbReference type="AlphaFoldDB" id="A0A0E0UWA7"/>
<evidence type="ECO:0000256" key="9">
    <source>
        <dbReference type="RuleBase" id="RU366031"/>
    </source>
</evidence>
<dbReference type="NCBIfam" id="NF004586">
    <property type="entry name" value="PRK05928.2-4"/>
    <property type="match status" value="1"/>
</dbReference>
<dbReference type="PATRIC" id="fig|1030009.3.peg.1629"/>
<evidence type="ECO:0000313" key="12">
    <source>
        <dbReference type="Proteomes" id="UP000000486"/>
    </source>
</evidence>
<evidence type="ECO:0000313" key="11">
    <source>
        <dbReference type="EMBL" id="AEH92646.1"/>
    </source>
</evidence>
<evidence type="ECO:0000256" key="6">
    <source>
        <dbReference type="ARBA" id="ARBA00037589"/>
    </source>
</evidence>
<evidence type="ECO:0000256" key="1">
    <source>
        <dbReference type="ARBA" id="ARBA00004772"/>
    </source>
</evidence>
<dbReference type="HOGENOM" id="CLU_011276_9_5_9"/>
<dbReference type="InterPro" id="IPR039793">
    <property type="entry name" value="UROS/Hem4"/>
</dbReference>
<comment type="catalytic activity">
    <reaction evidence="8 9">
        <text>hydroxymethylbilane = uroporphyrinogen III + H2O</text>
        <dbReference type="Rhea" id="RHEA:18965"/>
        <dbReference type="ChEBI" id="CHEBI:15377"/>
        <dbReference type="ChEBI" id="CHEBI:57308"/>
        <dbReference type="ChEBI" id="CHEBI:57845"/>
        <dbReference type="EC" id="4.2.1.75"/>
    </reaction>
</comment>
<evidence type="ECO:0000256" key="5">
    <source>
        <dbReference type="ARBA" id="ARBA00023244"/>
    </source>
</evidence>
<sequence length="240" mass="27514">MNKKVVLTREASKNQPWQTYFGQNGFAVVSVPLIKTRPKKISLSREQLEAEWLFLTSANAVEYFFMNQPGEAHYKIAVIGEKTREKLAEFGYKPSFVPSIYQSEIFLEEWLNENPEKTSVLLPQSNLSRSIIKDTLTEKGYLVHSVELYETVSPENSKIKLTELLNSNDIHIIIFASPSAWKNFYSIAKSLPVQKEKWHIASIGSITTEAILADGWEVKYQPKTFTMKHLADLIIQEELK</sequence>
<dbReference type="RefSeq" id="WP_012581267.1">
    <property type="nucleotide sequence ID" value="NC_017537.1"/>
</dbReference>
<evidence type="ECO:0000256" key="2">
    <source>
        <dbReference type="ARBA" id="ARBA00008133"/>
    </source>
</evidence>
<dbReference type="Pfam" id="PF02602">
    <property type="entry name" value="HEM4"/>
    <property type="match status" value="1"/>
</dbReference>
<evidence type="ECO:0000256" key="3">
    <source>
        <dbReference type="ARBA" id="ARBA00013109"/>
    </source>
</evidence>
<name>A0A0E0UWA7_LISMM</name>
<comment type="function">
    <text evidence="6 9">Catalyzes cyclization of the linear tetrapyrrole, hydroxymethylbilane, to the macrocyclic uroporphyrinogen III.</text>
</comment>
<dbReference type="Proteomes" id="UP000000486">
    <property type="component" value="Chromosome"/>
</dbReference>
<comment type="similarity">
    <text evidence="2 9">Belongs to the uroporphyrinogen-III synthase family.</text>
</comment>
<gene>
    <name evidence="11" type="primary">hemD</name>
    <name evidence="11" type="ordered locus">LMM7_1641</name>
</gene>
<dbReference type="PANTHER" id="PTHR38042:SF1">
    <property type="entry name" value="UROPORPHYRINOGEN-III SYNTHASE, CHLOROPLASTIC"/>
    <property type="match status" value="1"/>
</dbReference>
<accession>A0A0E0UWA7</accession>
<protein>
    <recommendedName>
        <fullName evidence="7 9">Uroporphyrinogen-III synthase</fullName>
        <ecNumber evidence="3 9">4.2.1.75</ecNumber>
    </recommendedName>
</protein>
<dbReference type="Gene3D" id="3.40.50.10090">
    <property type="match status" value="2"/>
</dbReference>
<dbReference type="EC" id="4.2.1.75" evidence="3 9"/>
<dbReference type="GO" id="GO:0004852">
    <property type="term" value="F:uroporphyrinogen-III synthase activity"/>
    <property type="evidence" value="ECO:0007669"/>
    <property type="project" value="UniProtKB-UniRule"/>
</dbReference>
<proteinExistence type="inferred from homology"/>
<evidence type="ECO:0000256" key="4">
    <source>
        <dbReference type="ARBA" id="ARBA00023239"/>
    </source>
</evidence>
<comment type="pathway">
    <text evidence="1 9">Porphyrin-containing compound metabolism; protoporphyrin-IX biosynthesis; coproporphyrinogen-III from 5-aminolevulinate: step 3/4.</text>
</comment>
<dbReference type="UniPathway" id="UPA00251">
    <property type="reaction ID" value="UER00320"/>
</dbReference>
<dbReference type="GO" id="GO:0006782">
    <property type="term" value="P:protoporphyrinogen IX biosynthetic process"/>
    <property type="evidence" value="ECO:0007669"/>
    <property type="project" value="UniProtKB-UniRule"/>
</dbReference>
<dbReference type="CDD" id="cd06578">
    <property type="entry name" value="HemD"/>
    <property type="match status" value="1"/>
</dbReference>
<evidence type="ECO:0000256" key="7">
    <source>
        <dbReference type="ARBA" id="ARBA00040167"/>
    </source>
</evidence>
<dbReference type="InterPro" id="IPR003754">
    <property type="entry name" value="4pyrrol_synth_uPrphyn_synth"/>
</dbReference>
<dbReference type="GO" id="GO:0006780">
    <property type="term" value="P:uroporphyrinogen III biosynthetic process"/>
    <property type="evidence" value="ECO:0007669"/>
    <property type="project" value="UniProtKB-UniRule"/>
</dbReference>
<evidence type="ECO:0000256" key="8">
    <source>
        <dbReference type="ARBA" id="ARBA00048617"/>
    </source>
</evidence>
<dbReference type="KEGG" id="lmq:LMM7_1641"/>
<dbReference type="SUPFAM" id="SSF69618">
    <property type="entry name" value="HemD-like"/>
    <property type="match status" value="1"/>
</dbReference>
<evidence type="ECO:0000259" key="10">
    <source>
        <dbReference type="Pfam" id="PF02602"/>
    </source>
</evidence>
<keyword evidence="5 9" id="KW-0627">Porphyrin biosynthesis</keyword>